<dbReference type="STRING" id="454194.PYK22_00567"/>
<dbReference type="SUPFAM" id="SSF111369">
    <property type="entry name" value="HlyD-like secretion proteins"/>
    <property type="match status" value="2"/>
</dbReference>
<dbReference type="AlphaFoldDB" id="A0A0B6WTN1"/>
<evidence type="ECO:0000256" key="3">
    <source>
        <dbReference type="SAM" id="Coils"/>
    </source>
</evidence>
<dbReference type="GO" id="GO:0030313">
    <property type="term" value="C:cell envelope"/>
    <property type="evidence" value="ECO:0007669"/>
    <property type="project" value="UniProtKB-SubCell"/>
</dbReference>
<evidence type="ECO:0000313" key="5">
    <source>
        <dbReference type="EMBL" id="CDM64573.1"/>
    </source>
</evidence>
<sequence length="395" mass="43163">MVIKDRFMRNLSRRTVILLISLALLLVAGFFVWLPLLRSPRATEEVIALSGRIEADEAAVAAKTPGRVREITVREGDQVKAGQVIAILDDDQLSAREHQAEAAVEQAEARRRSAERQIAVLQDQLRQSEISVSQARADAQGRVRQAEAQVAAAQSQLAQAEAAYELARYDAERLIKLAHSGDVSERTAQQARSNAELQAAAVLAARKQVEAARGALEAARANLFNPPIRSAQVDALEQQIAQAREEIAAAEAEAKRARAQLEEARANRRDLQIVAPFDGTVVARVAEPGEVVVAGTTIITLVNLSEVYLRGFVPQSEIGRVRVGQPARVYLDSTPNQPIEAYVARVDPEASFTPENVYFRNERVRQVFGVRLQLKGAFGFAKPGMTAEGEILVSR</sequence>
<accession>A0A0B6WTN1</accession>
<dbReference type="OrthoDB" id="9778236at2"/>
<dbReference type="PANTHER" id="PTHR32347:SF23">
    <property type="entry name" value="BLL5650 PROTEIN"/>
    <property type="match status" value="1"/>
</dbReference>
<feature type="coiled-coil region" evidence="3">
    <location>
        <begin position="202"/>
        <end position="274"/>
    </location>
</feature>
<protein>
    <submittedName>
        <fullName evidence="5">Multidrug resistance efflux pump</fullName>
    </submittedName>
</protein>
<dbReference type="Gene3D" id="2.40.50.100">
    <property type="match status" value="1"/>
</dbReference>
<dbReference type="GO" id="GO:1990195">
    <property type="term" value="C:macrolide transmembrane transporter complex"/>
    <property type="evidence" value="ECO:0007669"/>
    <property type="project" value="InterPro"/>
</dbReference>
<reference evidence="5 6" key="2">
    <citation type="submission" date="2015-01" db="EMBL/GenBank/DDBJ databases">
        <title>Complete genome sequence of Pyrinomonas methylaliphatogenes type strain K22T.</title>
        <authorList>
            <person name="Lee K.C.Y."/>
            <person name="Power J.F."/>
            <person name="Dunfield P.F."/>
            <person name="Morgan X.C."/>
            <person name="Huttenhower C."/>
            <person name="Stott M.B."/>
        </authorList>
    </citation>
    <scope>NUCLEOTIDE SEQUENCE [LARGE SCALE GENOMIC DNA]</scope>
    <source>
        <strain evidence="5 6">K22</strain>
    </source>
</reference>
<evidence type="ECO:0000259" key="4">
    <source>
        <dbReference type="Pfam" id="PF25917"/>
    </source>
</evidence>
<comment type="subcellular location">
    <subcellularLocation>
        <location evidence="1">Cell envelope</location>
    </subcellularLocation>
</comment>
<name>A0A0B6WTN1_9BACT</name>
<dbReference type="PRINTS" id="PR01490">
    <property type="entry name" value="RTXTOXIND"/>
</dbReference>
<evidence type="ECO:0000313" key="6">
    <source>
        <dbReference type="Proteomes" id="UP000031518"/>
    </source>
</evidence>
<organism evidence="5 6">
    <name type="scientific">Pyrinomonas methylaliphatogenes</name>
    <dbReference type="NCBI Taxonomy" id="454194"/>
    <lineage>
        <taxon>Bacteria</taxon>
        <taxon>Pseudomonadati</taxon>
        <taxon>Acidobacteriota</taxon>
        <taxon>Blastocatellia</taxon>
        <taxon>Blastocatellales</taxon>
        <taxon>Pyrinomonadaceae</taxon>
        <taxon>Pyrinomonas</taxon>
    </lineage>
</organism>
<dbReference type="EMBL" id="CBXV010000002">
    <property type="protein sequence ID" value="CDM64573.1"/>
    <property type="molecule type" value="Genomic_DNA"/>
</dbReference>
<keyword evidence="2 3" id="KW-0175">Coiled coil</keyword>
<dbReference type="InterPro" id="IPR050465">
    <property type="entry name" value="UPF0194_transport"/>
</dbReference>
<reference evidence="5 6" key="1">
    <citation type="submission" date="2013-12" db="EMBL/GenBank/DDBJ databases">
        <authorList>
            <person name="Stott M."/>
        </authorList>
    </citation>
    <scope>NUCLEOTIDE SEQUENCE [LARGE SCALE GENOMIC DNA]</scope>
    <source>
        <strain evidence="5 6">K22</strain>
    </source>
</reference>
<dbReference type="GO" id="GO:0019898">
    <property type="term" value="C:extrinsic component of membrane"/>
    <property type="evidence" value="ECO:0007669"/>
    <property type="project" value="InterPro"/>
</dbReference>
<dbReference type="InterPro" id="IPR058625">
    <property type="entry name" value="MdtA-like_BSH"/>
</dbReference>
<evidence type="ECO:0000256" key="1">
    <source>
        <dbReference type="ARBA" id="ARBA00004196"/>
    </source>
</evidence>
<dbReference type="GO" id="GO:1990961">
    <property type="term" value="P:xenobiotic detoxification by transmembrane export across the plasma membrane"/>
    <property type="evidence" value="ECO:0007669"/>
    <property type="project" value="InterPro"/>
</dbReference>
<dbReference type="Pfam" id="PF25917">
    <property type="entry name" value="BSH_RND"/>
    <property type="match status" value="1"/>
</dbReference>
<feature type="coiled-coil region" evidence="3">
    <location>
        <begin position="90"/>
        <end position="170"/>
    </location>
</feature>
<dbReference type="Gene3D" id="6.10.140.1990">
    <property type="match status" value="1"/>
</dbReference>
<feature type="domain" description="Multidrug resistance protein MdtA-like barrel-sandwich hybrid" evidence="4">
    <location>
        <begin position="58"/>
        <end position="301"/>
    </location>
</feature>
<dbReference type="InterPro" id="IPR030190">
    <property type="entry name" value="MacA_alpha-hairpin_sf"/>
</dbReference>
<dbReference type="PANTHER" id="PTHR32347">
    <property type="entry name" value="EFFLUX SYSTEM COMPONENT YKNX-RELATED"/>
    <property type="match status" value="1"/>
</dbReference>
<proteinExistence type="predicted"/>
<evidence type="ECO:0000256" key="2">
    <source>
        <dbReference type="ARBA" id="ARBA00023054"/>
    </source>
</evidence>
<gene>
    <name evidence="5" type="ORF">PYK22_00567</name>
</gene>
<dbReference type="Proteomes" id="UP000031518">
    <property type="component" value="Unassembled WGS sequence"/>
</dbReference>
<dbReference type="Gene3D" id="2.40.30.170">
    <property type="match status" value="1"/>
</dbReference>
<keyword evidence="6" id="KW-1185">Reference proteome</keyword>